<feature type="compositionally biased region" description="Polar residues" evidence="1">
    <location>
        <begin position="177"/>
        <end position="187"/>
    </location>
</feature>
<dbReference type="EMBL" id="BQNB010012379">
    <property type="protein sequence ID" value="GJT02848.1"/>
    <property type="molecule type" value="Genomic_DNA"/>
</dbReference>
<dbReference type="Proteomes" id="UP001151760">
    <property type="component" value="Unassembled WGS sequence"/>
</dbReference>
<feature type="compositionally biased region" description="Polar residues" evidence="1">
    <location>
        <begin position="137"/>
        <end position="162"/>
    </location>
</feature>
<evidence type="ECO:0000259" key="2">
    <source>
        <dbReference type="Pfam" id="PF07727"/>
    </source>
</evidence>
<dbReference type="Pfam" id="PF07727">
    <property type="entry name" value="RVT_2"/>
    <property type="match status" value="1"/>
</dbReference>
<gene>
    <name evidence="3" type="ORF">Tco_0824017</name>
</gene>
<feature type="region of interest" description="Disordered" evidence="1">
    <location>
        <begin position="98"/>
        <end position="209"/>
    </location>
</feature>
<feature type="compositionally biased region" description="Polar residues" evidence="1">
    <location>
        <begin position="100"/>
        <end position="113"/>
    </location>
</feature>
<dbReference type="InterPro" id="IPR013103">
    <property type="entry name" value="RVT_2"/>
</dbReference>
<evidence type="ECO:0000256" key="1">
    <source>
        <dbReference type="SAM" id="MobiDB-lite"/>
    </source>
</evidence>
<proteinExistence type="predicted"/>
<name>A0ABQ5ANN8_9ASTR</name>
<reference evidence="3" key="1">
    <citation type="journal article" date="2022" name="Int. J. Mol. Sci.">
        <title>Draft Genome of Tanacetum Coccineum: Genomic Comparison of Closely Related Tanacetum-Family Plants.</title>
        <authorList>
            <person name="Yamashiro T."/>
            <person name="Shiraishi A."/>
            <person name="Nakayama K."/>
            <person name="Satake H."/>
        </authorList>
    </citation>
    <scope>NUCLEOTIDE SEQUENCE</scope>
</reference>
<protein>
    <submittedName>
        <fullName evidence="3">Retrovirus-related pol polyprotein from transposon TNT 1-94</fullName>
    </submittedName>
</protein>
<reference evidence="3" key="2">
    <citation type="submission" date="2022-01" db="EMBL/GenBank/DDBJ databases">
        <authorList>
            <person name="Yamashiro T."/>
            <person name="Shiraishi A."/>
            <person name="Satake H."/>
            <person name="Nakayama K."/>
        </authorList>
    </citation>
    <scope>NUCLEOTIDE SEQUENCE</scope>
</reference>
<evidence type="ECO:0000313" key="3">
    <source>
        <dbReference type="EMBL" id="GJT02848.1"/>
    </source>
</evidence>
<organism evidence="3 4">
    <name type="scientific">Tanacetum coccineum</name>
    <dbReference type="NCBI Taxonomy" id="301880"/>
    <lineage>
        <taxon>Eukaryota</taxon>
        <taxon>Viridiplantae</taxon>
        <taxon>Streptophyta</taxon>
        <taxon>Embryophyta</taxon>
        <taxon>Tracheophyta</taxon>
        <taxon>Spermatophyta</taxon>
        <taxon>Magnoliopsida</taxon>
        <taxon>eudicotyledons</taxon>
        <taxon>Gunneridae</taxon>
        <taxon>Pentapetalae</taxon>
        <taxon>asterids</taxon>
        <taxon>campanulids</taxon>
        <taxon>Asterales</taxon>
        <taxon>Asteraceae</taxon>
        <taxon>Asteroideae</taxon>
        <taxon>Anthemideae</taxon>
        <taxon>Anthemidinae</taxon>
        <taxon>Tanacetum</taxon>
    </lineage>
</organism>
<accession>A0ABQ5ANN8</accession>
<comment type="caution">
    <text evidence="3">The sequence shown here is derived from an EMBL/GenBank/DDBJ whole genome shotgun (WGS) entry which is preliminary data.</text>
</comment>
<keyword evidence="4" id="KW-1185">Reference proteome</keyword>
<feature type="domain" description="Reverse transcriptase Ty1/copia-type" evidence="2">
    <location>
        <begin position="628"/>
        <end position="740"/>
    </location>
</feature>
<evidence type="ECO:0000313" key="4">
    <source>
        <dbReference type="Proteomes" id="UP001151760"/>
    </source>
</evidence>
<sequence>MACDISWKSKLSTINDENVLLKTQVDYVVKERENIKLEYQKLFNSIKATRTQHQKELDELIEHVNQKTYAYADVRAQNEDLLITISELKNKLRIVDKGKNVNTKSKPVTSHPTPKNEQRRTQNENVLARGMYRITKTETQTPDSKTNINVSNSTGVESSNSVRRPKSKDTKSKNRVLKNTNAKSSTAHVRKMSRSASIDSNKRETKNSNVCQSNASVLSTKTVNVVNDCSNIVCVSCGKDVFLFSHEKCVARYALSRSSSVKKALFTTPIAATSKNLGATSVVAKSRLSVAKTPTSTNRVSSVLPLSPDSSQSRTLSNYMKNKIATSRKWQKWFEYQQSFNWTPKNKTAQSLPSETKSRIRVYSTSNTPVSTQIWVAKLSTLPSAFVSCDACDPTRPLDSKITGYGDYVQGNLTICHVYYVEGLGHNLFSVRQFCDGDLEVAFRSNMCYVRNLKGDDLLTGSRDSNLYTISISEMAASSPVCLMSRATSTKSYSQEVSDNFAANILDNENTSSSSSIVVEEDEAPQIVSSSTKQVVTEPNSSILNENTDELLQEDDAKFDGNMFYNAPHTPMFEEAESSLTCQDPSNMHEFHQKHRSSDRWTKNHPIEQVIVSTIKPKNIKEAMRDQSWIESMQDEHNQFKRLDVWELSRLFAKGYGQEEGINFEESFAPVARLEAVRIFVAYAAHKNFPIYQMDVKMTFLNGPLKEEVFVCQPDGFVDPDFPNHVYRLKKALYGLKQALRA</sequence>